<feature type="non-terminal residue" evidence="1">
    <location>
        <position position="135"/>
    </location>
</feature>
<evidence type="ECO:0000313" key="1">
    <source>
        <dbReference type="EMBL" id="MBP1468560.1"/>
    </source>
</evidence>
<accession>A0ABS4DGK1</accession>
<organism evidence="1 2">
    <name type="scientific">Candidatus Chloroploca mongolica</name>
    <dbReference type="NCBI Taxonomy" id="2528176"/>
    <lineage>
        <taxon>Bacteria</taxon>
        <taxon>Bacillati</taxon>
        <taxon>Chloroflexota</taxon>
        <taxon>Chloroflexia</taxon>
        <taxon>Chloroflexales</taxon>
        <taxon>Chloroflexineae</taxon>
        <taxon>Oscillochloridaceae</taxon>
        <taxon>Candidatus Chloroploca</taxon>
    </lineage>
</organism>
<protein>
    <submittedName>
        <fullName evidence="1">Uncharacterized protein</fullName>
    </submittedName>
</protein>
<comment type="caution">
    <text evidence="1">The sequence shown here is derived from an EMBL/GenBank/DDBJ whole genome shotgun (WGS) entry which is preliminary data.</text>
</comment>
<evidence type="ECO:0000313" key="2">
    <source>
        <dbReference type="Proteomes" id="UP001193081"/>
    </source>
</evidence>
<dbReference type="Proteomes" id="UP001193081">
    <property type="component" value="Unassembled WGS sequence"/>
</dbReference>
<name>A0ABS4DGK1_9CHLR</name>
<proteinExistence type="predicted"/>
<dbReference type="RefSeq" id="WP_135481452.1">
    <property type="nucleotide sequence ID" value="NZ_SIJK02000075.1"/>
</dbReference>
<sequence>MTQGFDQLRDELAALDEEWAAATHPRTRARLAAERTAVLAALATQAAAHAAQPGQGHVNQAGQTGGVSFGAGNTFHGAVQVGDLINGDKVTGPVIHGGITSGGATFVAGGNPECVKYLWTRVLVKCGAYVPPASR</sequence>
<gene>
    <name evidence="1" type="ORF">EYB53_022800</name>
</gene>
<keyword evidence="2" id="KW-1185">Reference proteome</keyword>
<reference evidence="1 2" key="1">
    <citation type="submission" date="2021-03" db="EMBL/GenBank/DDBJ databases">
        <authorList>
            <person name="Grouzdev D.S."/>
        </authorList>
    </citation>
    <scope>NUCLEOTIDE SEQUENCE [LARGE SCALE GENOMIC DNA]</scope>
    <source>
        <strain evidence="1 2">M50-1</strain>
    </source>
</reference>
<dbReference type="EMBL" id="SIJK02000075">
    <property type="protein sequence ID" value="MBP1468560.1"/>
    <property type="molecule type" value="Genomic_DNA"/>
</dbReference>